<dbReference type="InterPro" id="IPR003661">
    <property type="entry name" value="HisK_dim/P_dom"/>
</dbReference>
<evidence type="ECO:0000256" key="6">
    <source>
        <dbReference type="ARBA" id="ARBA00022679"/>
    </source>
</evidence>
<evidence type="ECO:0000256" key="11">
    <source>
        <dbReference type="SAM" id="Phobius"/>
    </source>
</evidence>
<feature type="transmembrane region" description="Helical" evidence="11">
    <location>
        <begin position="52"/>
        <end position="72"/>
    </location>
</feature>
<keyword evidence="8 13" id="KW-0418">Kinase</keyword>
<dbReference type="RefSeq" id="WP_419581132.1">
    <property type="nucleotide sequence ID" value="NZ_CP036432.1"/>
</dbReference>
<dbReference type="InterPro" id="IPR036097">
    <property type="entry name" value="HisK_dim/P_sf"/>
</dbReference>
<dbReference type="Gene3D" id="3.30.565.10">
    <property type="entry name" value="Histidine kinase-like ATPase, C-terminal domain"/>
    <property type="match status" value="1"/>
</dbReference>
<comment type="catalytic activity">
    <reaction evidence="1">
        <text>ATP + protein L-histidine = ADP + protein N-phospho-L-histidine.</text>
        <dbReference type="EC" id="2.7.13.3"/>
    </reaction>
</comment>
<feature type="transmembrane region" description="Helical" evidence="11">
    <location>
        <begin position="216"/>
        <end position="233"/>
    </location>
</feature>
<dbReference type="InterPro" id="IPR003594">
    <property type="entry name" value="HATPase_dom"/>
</dbReference>
<dbReference type="InterPro" id="IPR050980">
    <property type="entry name" value="2C_sensor_his_kinase"/>
</dbReference>
<dbReference type="PANTHER" id="PTHR44936">
    <property type="entry name" value="SENSOR PROTEIN CREC"/>
    <property type="match status" value="1"/>
</dbReference>
<dbReference type="InterPro" id="IPR036890">
    <property type="entry name" value="HATPase_C_sf"/>
</dbReference>
<feature type="domain" description="Histidine kinase" evidence="12">
    <location>
        <begin position="268"/>
        <end position="479"/>
    </location>
</feature>
<evidence type="ECO:0000256" key="4">
    <source>
        <dbReference type="ARBA" id="ARBA00022475"/>
    </source>
</evidence>
<proteinExistence type="predicted"/>
<reference evidence="13 14" key="1">
    <citation type="submission" date="2019-02" db="EMBL/GenBank/DDBJ databases">
        <title>Deep-cultivation of Planctomycetes and their phenomic and genomic characterization uncovers novel biology.</title>
        <authorList>
            <person name="Wiegand S."/>
            <person name="Jogler M."/>
            <person name="Boedeker C."/>
            <person name="Pinto D."/>
            <person name="Vollmers J."/>
            <person name="Rivas-Marin E."/>
            <person name="Kohn T."/>
            <person name="Peeters S.H."/>
            <person name="Heuer A."/>
            <person name="Rast P."/>
            <person name="Oberbeckmann S."/>
            <person name="Bunk B."/>
            <person name="Jeske O."/>
            <person name="Meyerdierks A."/>
            <person name="Storesund J.E."/>
            <person name="Kallscheuer N."/>
            <person name="Luecker S."/>
            <person name="Lage O.M."/>
            <person name="Pohl T."/>
            <person name="Merkel B.J."/>
            <person name="Hornburger P."/>
            <person name="Mueller R.-W."/>
            <person name="Bruemmer F."/>
            <person name="Labrenz M."/>
            <person name="Spormann A.M."/>
            <person name="Op den Camp H."/>
            <person name="Overmann J."/>
            <person name="Amann R."/>
            <person name="Jetten M.S.M."/>
            <person name="Mascher T."/>
            <person name="Medema M.H."/>
            <person name="Devos D.P."/>
            <person name="Kaster A.-K."/>
            <person name="Ovreas L."/>
            <person name="Rohde M."/>
            <person name="Galperin M.Y."/>
            <person name="Jogler C."/>
        </authorList>
    </citation>
    <scope>NUCLEOTIDE SEQUENCE [LARGE SCALE GENOMIC DNA]</scope>
    <source>
        <strain evidence="13 14">TBK1r</strain>
    </source>
</reference>
<dbReference type="EMBL" id="CP036432">
    <property type="protein sequence ID" value="QDV82863.1"/>
    <property type="molecule type" value="Genomic_DNA"/>
</dbReference>
<keyword evidence="9" id="KW-0067">ATP-binding</keyword>
<keyword evidence="11" id="KW-0472">Membrane</keyword>
<dbReference type="SUPFAM" id="SSF55874">
    <property type="entry name" value="ATPase domain of HSP90 chaperone/DNA topoisomerase II/histidine kinase"/>
    <property type="match status" value="1"/>
</dbReference>
<dbReference type="Pfam" id="PF02518">
    <property type="entry name" value="HATPase_c"/>
    <property type="match status" value="1"/>
</dbReference>
<protein>
    <recommendedName>
        <fullName evidence="3">histidine kinase</fullName>
        <ecNumber evidence="3">2.7.13.3</ecNumber>
    </recommendedName>
</protein>
<dbReference type="SMART" id="SM00387">
    <property type="entry name" value="HATPase_c"/>
    <property type="match status" value="1"/>
</dbReference>
<dbReference type="Gene3D" id="1.10.287.130">
    <property type="match status" value="1"/>
</dbReference>
<name>A0ABX5XLJ2_9BACT</name>
<feature type="transmembrane region" description="Helical" evidence="11">
    <location>
        <begin position="21"/>
        <end position="46"/>
    </location>
</feature>
<dbReference type="CDD" id="cd00082">
    <property type="entry name" value="HisKA"/>
    <property type="match status" value="1"/>
</dbReference>
<keyword evidence="5" id="KW-0597">Phosphoprotein</keyword>
<dbReference type="Proteomes" id="UP000318081">
    <property type="component" value="Chromosome"/>
</dbReference>
<gene>
    <name evidence="13" type="primary">regB</name>
    <name evidence="13" type="ORF">TBK1r_17950</name>
</gene>
<dbReference type="InterPro" id="IPR005467">
    <property type="entry name" value="His_kinase_dom"/>
</dbReference>
<evidence type="ECO:0000256" key="8">
    <source>
        <dbReference type="ARBA" id="ARBA00022777"/>
    </source>
</evidence>
<feature type="transmembrane region" description="Helical" evidence="11">
    <location>
        <begin position="180"/>
        <end position="196"/>
    </location>
</feature>
<keyword evidence="4" id="KW-1003">Cell membrane</keyword>
<evidence type="ECO:0000256" key="9">
    <source>
        <dbReference type="ARBA" id="ARBA00022840"/>
    </source>
</evidence>
<feature type="transmembrane region" description="Helical" evidence="11">
    <location>
        <begin position="131"/>
        <end position="150"/>
    </location>
</feature>
<dbReference type="GO" id="GO:0004673">
    <property type="term" value="F:protein histidine kinase activity"/>
    <property type="evidence" value="ECO:0007669"/>
    <property type="project" value="UniProtKB-EC"/>
</dbReference>
<evidence type="ECO:0000256" key="10">
    <source>
        <dbReference type="SAM" id="MobiDB-lite"/>
    </source>
</evidence>
<evidence type="ECO:0000256" key="5">
    <source>
        <dbReference type="ARBA" id="ARBA00022553"/>
    </source>
</evidence>
<dbReference type="PRINTS" id="PR00344">
    <property type="entry name" value="BCTRLSENSOR"/>
</dbReference>
<dbReference type="PROSITE" id="PS50109">
    <property type="entry name" value="HIS_KIN"/>
    <property type="match status" value="1"/>
</dbReference>
<evidence type="ECO:0000256" key="2">
    <source>
        <dbReference type="ARBA" id="ARBA00004651"/>
    </source>
</evidence>
<evidence type="ECO:0000313" key="13">
    <source>
        <dbReference type="EMBL" id="QDV82863.1"/>
    </source>
</evidence>
<keyword evidence="11" id="KW-0812">Transmembrane</keyword>
<evidence type="ECO:0000259" key="12">
    <source>
        <dbReference type="PROSITE" id="PS50109"/>
    </source>
</evidence>
<dbReference type="InterPro" id="IPR004358">
    <property type="entry name" value="Sig_transdc_His_kin-like_C"/>
</dbReference>
<accession>A0ABX5XLJ2</accession>
<keyword evidence="7" id="KW-0547">Nucleotide-binding</keyword>
<evidence type="ECO:0000256" key="3">
    <source>
        <dbReference type="ARBA" id="ARBA00012438"/>
    </source>
</evidence>
<evidence type="ECO:0000256" key="1">
    <source>
        <dbReference type="ARBA" id="ARBA00000085"/>
    </source>
</evidence>
<evidence type="ECO:0000256" key="7">
    <source>
        <dbReference type="ARBA" id="ARBA00022741"/>
    </source>
</evidence>
<keyword evidence="14" id="KW-1185">Reference proteome</keyword>
<sequence>MNQSPSRLAIPLIPAARLGSSAWLLHLRSFAVAGQLVTILFAGWGIGVQLPYVPLLALVGLTAVTNVIYGIWLRRYDGPHNHARDLANEAVTAPRRRDESSDAASCPTPRWGSDLELAALEQDGSPRVQKVALGLMLLDLATLTAMLYFSGGAANPFSFFYFVNLAVGGVMIWPKAAWSLTLVATIGYALILRYSIPVKELGMETVSDGFDLRTLGLMLAFTTCASVVTYFVTRTSKLLRAREKQLRENQLAQAADRKLESLTTLAAGAAHELATPLSTIDVVARELSRHLEGVEKPATVDEDLKLIDHQLDLCRHILQRMRGAAGDSMAQEWFRTTVGELIDATLEGVRDPHRVDVVDGTEDVENKTLWMPEEAVAQAIRNLIHNGLDASGIDGRVRVESRLDQRNVEFIVTDQGQGMSDEILGRVGDPFFTTKEPGRGIGLGLYLTRNVVSQLGGSLNFRSAPGQGTSAVVTLPIAKPENVP</sequence>
<keyword evidence="6 13" id="KW-0808">Transferase</keyword>
<evidence type="ECO:0000313" key="14">
    <source>
        <dbReference type="Proteomes" id="UP000318081"/>
    </source>
</evidence>
<comment type="subcellular location">
    <subcellularLocation>
        <location evidence="2">Cell membrane</location>
        <topology evidence="2">Multi-pass membrane protein</topology>
    </subcellularLocation>
</comment>
<dbReference type="EC" id="2.7.13.3" evidence="3"/>
<organism evidence="13 14">
    <name type="scientific">Stieleria magnilauensis</name>
    <dbReference type="NCBI Taxonomy" id="2527963"/>
    <lineage>
        <taxon>Bacteria</taxon>
        <taxon>Pseudomonadati</taxon>
        <taxon>Planctomycetota</taxon>
        <taxon>Planctomycetia</taxon>
        <taxon>Pirellulales</taxon>
        <taxon>Pirellulaceae</taxon>
        <taxon>Stieleria</taxon>
    </lineage>
</organism>
<feature type="region of interest" description="Disordered" evidence="10">
    <location>
        <begin position="89"/>
        <end position="109"/>
    </location>
</feature>
<dbReference type="SUPFAM" id="SSF47384">
    <property type="entry name" value="Homodimeric domain of signal transducing histidine kinase"/>
    <property type="match status" value="1"/>
</dbReference>
<keyword evidence="11" id="KW-1133">Transmembrane helix</keyword>
<dbReference type="PANTHER" id="PTHR44936:SF10">
    <property type="entry name" value="SENSOR PROTEIN RSTB"/>
    <property type="match status" value="1"/>
</dbReference>